<dbReference type="InterPro" id="IPR052368">
    <property type="entry name" value="2-oxoacid_oxidoreductase"/>
</dbReference>
<keyword evidence="1" id="KW-0560">Oxidoreductase</keyword>
<dbReference type="EMBL" id="JACXWD010000007">
    <property type="protein sequence ID" value="MBD3867230.1"/>
    <property type="molecule type" value="Genomic_DNA"/>
</dbReference>
<dbReference type="GO" id="GO:0016491">
    <property type="term" value="F:oxidoreductase activity"/>
    <property type="evidence" value="ECO:0007669"/>
    <property type="project" value="UniProtKB-KW"/>
</dbReference>
<evidence type="ECO:0000259" key="2">
    <source>
        <dbReference type="Pfam" id="PF01855"/>
    </source>
</evidence>
<proteinExistence type="predicted"/>
<evidence type="ECO:0000313" key="4">
    <source>
        <dbReference type="EMBL" id="MBD3867230.1"/>
    </source>
</evidence>
<dbReference type="InterPro" id="IPR033412">
    <property type="entry name" value="PFOR_II"/>
</dbReference>
<dbReference type="SUPFAM" id="SSF52922">
    <property type="entry name" value="TK C-terminal domain-like"/>
    <property type="match status" value="1"/>
</dbReference>
<dbReference type="Proteomes" id="UP000648239">
    <property type="component" value="Unassembled WGS sequence"/>
</dbReference>
<name>A0A8J7C1F1_9BACT</name>
<evidence type="ECO:0000259" key="3">
    <source>
        <dbReference type="Pfam" id="PF17147"/>
    </source>
</evidence>
<evidence type="ECO:0000313" key="5">
    <source>
        <dbReference type="Proteomes" id="UP000648239"/>
    </source>
</evidence>
<dbReference type="SUPFAM" id="SSF52518">
    <property type="entry name" value="Thiamin diphosphate-binding fold (THDP-binding)"/>
    <property type="match status" value="1"/>
</dbReference>
<dbReference type="Gene3D" id="3.40.50.970">
    <property type="match status" value="1"/>
</dbReference>
<feature type="domain" description="Pyruvate flavodoxin/ferredoxin oxidoreductase pyrimidine binding" evidence="2">
    <location>
        <begin position="14"/>
        <end position="210"/>
    </location>
</feature>
<gene>
    <name evidence="4" type="ORF">IFK94_03810</name>
</gene>
<dbReference type="PANTHER" id="PTHR43088">
    <property type="entry name" value="SUBUNIT OF PYRUVATE:FLAVODOXIN OXIDOREDUCTASE-RELATED"/>
    <property type="match status" value="1"/>
</dbReference>
<dbReference type="CDD" id="cd07034">
    <property type="entry name" value="TPP_PYR_PFOR_IOR-alpha_like"/>
    <property type="match status" value="1"/>
</dbReference>
<comment type="caution">
    <text evidence="4">The sequence shown here is derived from an EMBL/GenBank/DDBJ whole genome shotgun (WGS) entry which is preliminary data.</text>
</comment>
<reference evidence="4 5" key="1">
    <citation type="submission" date="2020-08" db="EMBL/GenBank/DDBJ databases">
        <title>Acidobacteriota in marine sediments use diverse sulfur dissimilation pathways.</title>
        <authorList>
            <person name="Wasmund K."/>
        </authorList>
    </citation>
    <scope>NUCLEOTIDE SEQUENCE [LARGE SCALE GENOMIC DNA]</scope>
    <source>
        <strain evidence="4">MAG AM4</strain>
    </source>
</reference>
<accession>A0A8J7C1F1</accession>
<sequence length="362" mass="39459">MAKKLMKGSEAIGEAAVQAGCKLFYGYPITPQNEIPEYMSHRLPQIGGTFVQAESEVSASNMLYGAAGSGERVMTSSSSPGISLMTEAISYMAGSELPVVLVNIMRAGPGLGGILPSQADYFQATKGGGHGDYRLLVLAPWSVQEAADLVQDGFDLADHYRNPVMILGDGLIGQMMEPVEFHKDRKPIKELKEKIWAATGYDGTRPRAIINSLFLDPATLEKHNHKLQAKYAEMTRDEIRYETYGTDKDYDILIVAYGTVARVCSTAMEDLEADGIKAAMIRPISLFPFPYEAIRKAADKADAVLVVELSAGQMIEDVRLALEGNKPIHFHGRMGGMLASPEEVMEKVKEIKAGKSQEVSHV</sequence>
<dbReference type="Gene3D" id="3.40.50.920">
    <property type="match status" value="1"/>
</dbReference>
<feature type="domain" description="Pyruvate:ferredoxin oxidoreductase core" evidence="3">
    <location>
        <begin position="251"/>
        <end position="344"/>
    </location>
</feature>
<protein>
    <submittedName>
        <fullName evidence="4">3-methyl-2-oxobutanoate dehydrogenase subunit VorB</fullName>
    </submittedName>
</protein>
<organism evidence="4 5">
    <name type="scientific">Candidatus Polarisedimenticola svalbardensis</name>
    <dbReference type="NCBI Taxonomy" id="2886004"/>
    <lineage>
        <taxon>Bacteria</taxon>
        <taxon>Pseudomonadati</taxon>
        <taxon>Acidobacteriota</taxon>
        <taxon>Candidatus Polarisedimenticolia</taxon>
        <taxon>Candidatus Polarisedimenticolales</taxon>
        <taxon>Candidatus Polarisedimenticolaceae</taxon>
        <taxon>Candidatus Polarisedimenticola</taxon>
    </lineage>
</organism>
<dbReference type="NCBIfam" id="NF005507">
    <property type="entry name" value="PRK07119.1"/>
    <property type="match status" value="1"/>
</dbReference>
<dbReference type="InterPro" id="IPR029061">
    <property type="entry name" value="THDP-binding"/>
</dbReference>
<dbReference type="InterPro" id="IPR002880">
    <property type="entry name" value="Pyrv_Fd/Flavodoxin_OxRdtase_N"/>
</dbReference>
<evidence type="ECO:0000256" key="1">
    <source>
        <dbReference type="ARBA" id="ARBA00023002"/>
    </source>
</evidence>
<dbReference type="Pfam" id="PF01855">
    <property type="entry name" value="POR_N"/>
    <property type="match status" value="1"/>
</dbReference>
<dbReference type="AlphaFoldDB" id="A0A8J7C1F1"/>
<dbReference type="Pfam" id="PF17147">
    <property type="entry name" value="PFOR_II"/>
    <property type="match status" value="1"/>
</dbReference>
<dbReference type="PANTHER" id="PTHR43088:SF1">
    <property type="entry name" value="SUBUNIT OF PYRUVATE:FLAVODOXIN OXIDOREDUCTASE"/>
    <property type="match status" value="1"/>
</dbReference>
<dbReference type="InterPro" id="IPR009014">
    <property type="entry name" value="Transketo_C/PFOR_II"/>
</dbReference>